<reference evidence="6 7" key="1">
    <citation type="submission" date="2013-02" db="EMBL/GenBank/DDBJ databases">
        <title>The Genome Sequence of Acinetobacter bouvetii CIP 107468.</title>
        <authorList>
            <consortium name="The Broad Institute Genome Sequencing Platform"/>
            <consortium name="The Broad Institute Genome Sequencing Center for Infectious Disease"/>
            <person name="Cerqueira G."/>
            <person name="Feldgarden M."/>
            <person name="Courvalin P."/>
            <person name="Perichon B."/>
            <person name="Grillot-Courvalin C."/>
            <person name="Clermont D."/>
            <person name="Rocha E."/>
            <person name="Yoon E.-J."/>
            <person name="Nemec A."/>
            <person name="Walker B."/>
            <person name="Young S.K."/>
            <person name="Zeng Q."/>
            <person name="Gargeya S."/>
            <person name="Fitzgerald M."/>
            <person name="Haas B."/>
            <person name="Abouelleil A."/>
            <person name="Alvarado L."/>
            <person name="Arachchi H.M."/>
            <person name="Berlin A.M."/>
            <person name="Chapman S.B."/>
            <person name="Dewar J."/>
            <person name="Goldberg J."/>
            <person name="Griggs A."/>
            <person name="Gujja S."/>
            <person name="Hansen M."/>
            <person name="Howarth C."/>
            <person name="Imamovic A."/>
            <person name="Larimer J."/>
            <person name="McCowan C."/>
            <person name="Murphy C."/>
            <person name="Neiman D."/>
            <person name="Pearson M."/>
            <person name="Priest M."/>
            <person name="Roberts A."/>
            <person name="Saif S."/>
            <person name="Shea T."/>
            <person name="Sisk P."/>
            <person name="Sykes S."/>
            <person name="Wortman J."/>
            <person name="Nusbaum C."/>
            <person name="Birren B."/>
        </authorList>
    </citation>
    <scope>NUCLEOTIDE SEQUENCE [LARGE SCALE GENOMIC DNA]</scope>
    <source>
        <strain evidence="6 7">CIP 107468</strain>
    </source>
</reference>
<organism evidence="6 7">
    <name type="scientific">Acinetobacter bouvetii DSM 14964 = CIP 107468</name>
    <dbReference type="NCBI Taxonomy" id="1120925"/>
    <lineage>
        <taxon>Bacteria</taxon>
        <taxon>Pseudomonadati</taxon>
        <taxon>Pseudomonadota</taxon>
        <taxon>Gammaproteobacteria</taxon>
        <taxon>Moraxellales</taxon>
        <taxon>Moraxellaceae</taxon>
        <taxon>Acinetobacter</taxon>
    </lineage>
</organism>
<feature type="domain" description="Bacterial Ig-like" evidence="4">
    <location>
        <begin position="842"/>
        <end position="931"/>
    </location>
</feature>
<evidence type="ECO:0000256" key="1">
    <source>
        <dbReference type="SAM" id="MobiDB-lite"/>
    </source>
</evidence>
<proteinExistence type="predicted"/>
<dbReference type="InterPro" id="IPR055014">
    <property type="entry name" value="BapA_Bap-like_C"/>
</dbReference>
<dbReference type="Proteomes" id="UP000018460">
    <property type="component" value="Unassembled WGS sequence"/>
</dbReference>
<dbReference type="InterPro" id="IPR041498">
    <property type="entry name" value="Big_6"/>
</dbReference>
<dbReference type="PANTHER" id="PTHR34677:SF3">
    <property type="entry name" value="BACTERIAL IG-LIKE DOMAIN-CONTAINING PROTEIN"/>
    <property type="match status" value="1"/>
</dbReference>
<dbReference type="InterPro" id="IPR019960">
    <property type="entry name" value="T1SS_VCA0849"/>
</dbReference>
<protein>
    <recommendedName>
        <fullName evidence="8">BapA prefix-like domain-containing protein</fullName>
    </recommendedName>
</protein>
<feature type="domain" description="Bacterial Ig-like" evidence="3">
    <location>
        <begin position="664"/>
        <end position="746"/>
    </location>
</feature>
<feature type="domain" description="Bacterial Ig-like" evidence="3">
    <location>
        <begin position="271"/>
        <end position="352"/>
    </location>
</feature>
<dbReference type="NCBIfam" id="NF045619">
    <property type="entry name" value="adhes_GNV_Cterm"/>
    <property type="match status" value="1"/>
</dbReference>
<feature type="domain" description="Bacterial Ig-like" evidence="4">
    <location>
        <begin position="1131"/>
        <end position="1221"/>
    </location>
</feature>
<dbReference type="eggNOG" id="COG3209">
    <property type="taxonomic scope" value="Bacteria"/>
</dbReference>
<dbReference type="Pfam" id="PF19078">
    <property type="entry name" value="Big_12"/>
    <property type="match status" value="9"/>
</dbReference>
<evidence type="ECO:0000313" key="7">
    <source>
        <dbReference type="Proteomes" id="UP000018460"/>
    </source>
</evidence>
<gene>
    <name evidence="6" type="ORF">F941_00840</name>
</gene>
<dbReference type="NCBIfam" id="NF033510">
    <property type="entry name" value="Ca_tandemer"/>
    <property type="match status" value="9"/>
</dbReference>
<dbReference type="SUPFAM" id="SSF51120">
    <property type="entry name" value="beta-Roll"/>
    <property type="match status" value="1"/>
</dbReference>
<dbReference type="Gene3D" id="2.60.40.10">
    <property type="entry name" value="Immunoglobulins"/>
    <property type="match status" value="13"/>
</dbReference>
<feature type="domain" description="Bacterial Ig-like" evidence="3">
    <location>
        <begin position="564"/>
        <end position="651"/>
    </location>
</feature>
<dbReference type="PATRIC" id="fig|1120925.3.peg.905"/>
<feature type="domain" description="Bacterial Ig-like" evidence="4">
    <location>
        <begin position="1710"/>
        <end position="1795"/>
    </location>
</feature>
<keyword evidence="7" id="KW-1185">Reference proteome</keyword>
<dbReference type="Pfam" id="PF17936">
    <property type="entry name" value="Big_6"/>
    <property type="match status" value="5"/>
</dbReference>
<dbReference type="EMBL" id="APQD01000007">
    <property type="protein sequence ID" value="ENV83536.1"/>
    <property type="molecule type" value="Genomic_DNA"/>
</dbReference>
<name>N9CDH4_9GAMM</name>
<dbReference type="PANTHER" id="PTHR34677">
    <property type="match status" value="1"/>
</dbReference>
<evidence type="ECO:0000259" key="4">
    <source>
        <dbReference type="Pfam" id="PF19078"/>
    </source>
</evidence>
<feature type="region of interest" description="Disordered" evidence="1">
    <location>
        <begin position="174"/>
        <end position="193"/>
    </location>
</feature>
<feature type="domain" description="Bacterial Ig" evidence="2">
    <location>
        <begin position="2020"/>
        <end position="2088"/>
    </location>
</feature>
<accession>N9CDH4</accession>
<dbReference type="InterPro" id="IPR044016">
    <property type="entry name" value="Big_13"/>
</dbReference>
<dbReference type="NCBIfam" id="NF033677">
    <property type="entry name" value="biofilm_BapA_N"/>
    <property type="match status" value="1"/>
</dbReference>
<feature type="domain" description="Bacterial Ig-like" evidence="3">
    <location>
        <begin position="174"/>
        <end position="258"/>
    </location>
</feature>
<dbReference type="RefSeq" id="WP_005008233.1">
    <property type="nucleotide sequence ID" value="NZ_KB849726.1"/>
</dbReference>
<dbReference type="InterPro" id="IPR011049">
    <property type="entry name" value="Serralysin-like_metalloprot_C"/>
</dbReference>
<dbReference type="Pfam" id="PF22783">
    <property type="entry name" value="BapA_N"/>
    <property type="match status" value="1"/>
</dbReference>
<feature type="domain" description="Bacterial Ig-like" evidence="4">
    <location>
        <begin position="1316"/>
        <end position="1410"/>
    </location>
</feature>
<feature type="domain" description="Bacterial Ig" evidence="2">
    <location>
        <begin position="2350"/>
        <end position="2429"/>
    </location>
</feature>
<feature type="domain" description="Bacterial Ig" evidence="2">
    <location>
        <begin position="2185"/>
        <end position="2262"/>
    </location>
</feature>
<comment type="caution">
    <text evidence="6">The sequence shown here is derived from an EMBL/GenBank/DDBJ whole genome shotgun (WGS) entry which is preliminary data.</text>
</comment>
<evidence type="ECO:0000259" key="2">
    <source>
        <dbReference type="Pfam" id="PF17936"/>
    </source>
</evidence>
<feature type="domain" description="Bacterial Ig" evidence="2">
    <location>
        <begin position="2265"/>
        <end position="2347"/>
    </location>
</feature>
<feature type="domain" description="Bacterial Ig-like" evidence="3">
    <location>
        <begin position="1838"/>
        <end position="1919"/>
    </location>
</feature>
<feature type="domain" description="Bacterial Ig-like" evidence="3">
    <location>
        <begin position="364"/>
        <end position="445"/>
    </location>
</feature>
<dbReference type="OrthoDB" id="8481600at2"/>
<feature type="domain" description="Bacterial Ig-like" evidence="4">
    <location>
        <begin position="1606"/>
        <end position="1702"/>
    </location>
</feature>
<evidence type="ECO:0008006" key="8">
    <source>
        <dbReference type="Google" id="ProtNLM"/>
    </source>
</evidence>
<feature type="domain" description="Bacterial Ig-like" evidence="3">
    <location>
        <begin position="1933"/>
        <end position="2011"/>
    </location>
</feature>
<sequence>MTQISVIAKESHTLLNQVDSNTVSLSENSVVVVKIPKEDVASITRSGDSIMINLKNGQVIVVENYFNMANPDNSLVFEGEDGSLYWAKFTDGTGAIGDVIQYQPLSEIEPLLYKDSLTGVILPWALGAGGAGLIGAAASGGGGSSDDSGNAQPAAAPKKLAAFEVADNAAPKIGKLASGDVSNDKTPVVSGSGAEPGAAIKVYDAGQVIASATAKADGTWSVEVPKELLDGAHSITVTQTVNGAEGPKSDVLDFTVDTKVPAVSIDDLGEINNSKPVISGQTSEPESEIDVVIKDQSGNVIDSGKGAVDANGSWTYTPKNPLPEGEYDVEVKAKDPAGNESAASGSGLTVDTTKPAVSIDPLELTNDDTPVIQGAAEKGAAVTVEIKDAGGNTVESGNAAVDGNGNWTYTPKAPLADGAYTVAATAADPAGNTDTALGSGLTVDTVKPAVSIEPLKPTNDNTPAIQGAAEKGAAVKVEIKDAGGNTVESGNAAVDGNGNWTYTPKASLADGAYTVAATATDAAGNSAFAADPNLKVDTVPPTVDINDLFAAAASRMLMSAASATASTVPQTNQIKPTFSGSSTKSIEVMIYLQDGTGKTVDSGLAKLNTATGKWTYTPSHDLAEGYYMLQAISKDVAGNQSEPAAKAFIVDIQSPIIEIQDVGLSNDATPDVKGKVNEPASAVTVKVVNAAGTVIETGKAAVASDGTWKYTLSANLADGAYQITANAKDKAGNVTADVSASAQIDTAVPTSVLTVSPNGDVIISFSETVKGFNQSGITVQGGTLTHLVQQADGSWTGRVTADGKTGASGSVTVKIADGSYTDLAGNAGKGAVSASVDVPSLDTTAPSASISVATDGAVTVVFSEPVKGFEPSDLKVAGGNLLDLTEQPDGSWIGHVAANGATGASAQVGISISAGAYADLAGNLGQAASVSAVVPSLDTTAPAPTLALDANGHLTITFNEPVKGFDATAVKVDGGTVSGLSQQLDGSWTGKVAAYGNTGLPGSVVVSIADGSYADLAGNAGKGGFIYATVPSVDATAPAASISIATNGEVIISFSEEVKGFDASDVKVAGGTLADLVQQADGSWKGHAVANGSTGALGKVELSIDASSYQDLAGNPGQAASQFQNIPSADSTAPAASISIAPNGEITISFSEPVTGFDASDVQVAGGTLSGLTQQADGIWKGQVIADGSTGAAAQVNVSIPAGSYADNAGNLGQSASQSQTVPSADTAAPSASIAVDASGNVTVTFSEPVKDFEPSNLKIAGGTLLDLVQQLDGSWKGHAVSNDPTGTPGKVELNIAAGAYTDHAGNPGQAAAQSQTVPSIDVTAPSSSIQLSADGDIVISFNEPVKGFDASDVKVAGGTLISLTEQADGTWTGKVAANGTTGAAGSIAVEVAANSYTDLAGNAGKGSTAVQVVPSIDSTAPVSAMTLDADGSLRISFSEAVKGFDASDVQVSGGTVSGLSQRADGSWTGHVTANGSTGASAPVTVTVADGSYSDLAGNAGKGSSANNVSVPSIDSTAPAASIIIAPNGDVMISFSEPVTGFNASDVKVAGGTLSGLTQQPDGTWTGQVIADGSTGAAAQVDVTIPAGSYTDHAGNAGQAASQSQTVPSVDSTAPVSAMTLDADGSFRISFSEAVTGFDASDVQVSGGTVSGLSQQADGSWTGQVIADGSTGASAPVTVTVADGSYSDLAGNAGKGSSANNISVPSIDSTAPAVTIGLDENGLVKFTFSEKVFNFDAADVNVTGGTLTDFVKVSDTLWTAKVQPAVSGVTNFVKLAIDAGSYQDQAGNQGLKGDASGDIIPPTVGIDDFDFFAASFAAPVAMFAARTMLAAAPLPPATNNPSQTFSGTSTKSVEVRIHIYDSSNQLIDSGLAKLDTATGRWTFTPSKPLADGLFTLEAISTDASGLVSAPSYKDFIIDTVKPEIEIDQAGTAADAAPSFSGKTEAGSTVTVTVKDKAGNVVETGAGIVDAQGSWIYSAKALADGDYTVEAAAKDRAGNVSDKASTPLTVDTQAQLDGLTVTVNADGTATLSGKAEPGATVTVKDPNGKDIPVTVNPDGTFTASVPAPAAEGIYTATATDQTGNRGTAVEELKDAVAPKIDGFNVESHPDGTATLSGKTEPGAAVTVKDPNGKDIPVTVNPDGTFTASVPALAAEGAYTATATDQAGNKGHASDDLTDTTVPGLLTAEVNQNDGATVFGQAQPGALITVYSTDGKTVLGKGTVDASGRYTVSLNPAQVDGESVKVTAKDPGGESLPKMASAPDLYAPDAPAAQVTADGKAVTGSTEPNAEITVYGGSKGTTVLAVGKADANGSYTVALNPALVDGEAVKVTAKDPGGESLAAPAIAPDLYAPAAPEAALDAQGQNVTGHSEAFAEITVYAADGKTILAQDKADSAGHFSIQLPSALTDAQQILVTARDKGGESDPKALTAQSIAMDAADNLVTANVNFIYPVEETRTSKLFNVFDAVNIGTKTHAGYFNVGDQEIGEATISVKTGSLVNLFDKAEMRLFQMDADGSWKLIASNKDSGLLDIFGLFGEGAAVRANNLQPGNYKFEFVGGSAIGLFTSVSANLSLKVFDTSVNPAVSGTAEATGNVISDTDSVYGKDSVPAGSVISSVNGKAVNGATVIDGAYGSLTIQKDGSYSYAPKADVAVIGKADVFSYTVRDPASGKESTAELIIHIGTQSDLALNWNDSHPKEDASTVAATDNKDFIGVDASNTVTAGKAGSISYSWAIGAGGTKSGSTKLTVADGTIEDVKISFGSVQLASFLGGTVVNIYDKAHKLIATTGASTLIDIITLLPNGNSLNLNGLKAGEYIVEAITNKGFSIFGSVNATISRSVIDLDDFTVKSAAVQSKGNIFSDNDGHGTDTLASKYTDLYISKDGGLTYTAVKSTGTEIEGQYGKLNLKADGSYTYTATDAKALSGHSEEFTYKLAAPNGDASTATLSIQASVNFTASTGNDVITSTAGNDVFNAKTGADTIIFKVLNSSDAAGGNGHDTWADFSKAQGDKIDVSQLLQGQGADKSNIGQFISVAGDGKGNTVISIDRDGLSAKAHDKVELLTLKNTDIGLQELLDNNHLVF</sequence>
<dbReference type="NCBIfam" id="TIGR03661">
    <property type="entry name" value="T1SS_VCA0849"/>
    <property type="match status" value="1"/>
</dbReference>
<dbReference type="InterPro" id="IPR010221">
    <property type="entry name" value="VCBS_dom"/>
</dbReference>
<dbReference type="NCBIfam" id="TIGR01965">
    <property type="entry name" value="VCBS_repeat"/>
    <property type="match status" value="1"/>
</dbReference>
<dbReference type="Pfam" id="PF19077">
    <property type="entry name" value="Big_13"/>
    <property type="match status" value="8"/>
</dbReference>
<feature type="domain" description="Bacterial Ig-like" evidence="4">
    <location>
        <begin position="1415"/>
        <end position="1508"/>
    </location>
</feature>
<dbReference type="eggNOG" id="COG3210">
    <property type="taxonomic scope" value="Bacteria"/>
</dbReference>
<feature type="domain" description="Biofilm-associated protein BapA-like prefix-like" evidence="5">
    <location>
        <begin position="1"/>
        <end position="124"/>
    </location>
</feature>
<feature type="region of interest" description="Disordered" evidence="1">
    <location>
        <begin position="2110"/>
        <end position="2134"/>
    </location>
</feature>
<evidence type="ECO:0000259" key="5">
    <source>
        <dbReference type="Pfam" id="PF22783"/>
    </source>
</evidence>
<feature type="domain" description="Bacterial Ig-like" evidence="4">
    <location>
        <begin position="751"/>
        <end position="833"/>
    </location>
</feature>
<feature type="domain" description="Bacterial Ig-like" evidence="4">
    <location>
        <begin position="934"/>
        <end position="1023"/>
    </location>
</feature>
<dbReference type="InterPro" id="IPR044048">
    <property type="entry name" value="Big_12"/>
</dbReference>
<dbReference type="eggNOG" id="COG2373">
    <property type="taxonomic scope" value="Bacteria"/>
</dbReference>
<dbReference type="InterPro" id="IPR048051">
    <property type="entry name" value="BapA-like_prefix-like"/>
</dbReference>
<feature type="domain" description="Bacterial Ig-like" evidence="3">
    <location>
        <begin position="458"/>
        <end position="538"/>
    </location>
</feature>
<feature type="domain" description="Bacterial Ig" evidence="2">
    <location>
        <begin position="2110"/>
        <end position="2172"/>
    </location>
</feature>
<dbReference type="InterPro" id="IPR013783">
    <property type="entry name" value="Ig-like_fold"/>
</dbReference>
<feature type="domain" description="Bacterial Ig-like" evidence="4">
    <location>
        <begin position="1029"/>
        <end position="1124"/>
    </location>
</feature>
<evidence type="ECO:0000313" key="6">
    <source>
        <dbReference type="EMBL" id="ENV83536.1"/>
    </source>
</evidence>
<evidence type="ECO:0000259" key="3">
    <source>
        <dbReference type="Pfam" id="PF19077"/>
    </source>
</evidence>